<dbReference type="PROSITE" id="PS51296">
    <property type="entry name" value="RIESKE"/>
    <property type="match status" value="1"/>
</dbReference>
<reference evidence="7 8" key="1">
    <citation type="submission" date="2022-06" db="EMBL/GenBank/DDBJ databases">
        <title>Genomic Encyclopedia of Archaeal and Bacterial Type Strains, Phase II (KMG-II): from individual species to whole genera.</title>
        <authorList>
            <person name="Goeker M."/>
        </authorList>
    </citation>
    <scope>NUCLEOTIDE SEQUENCE [LARGE SCALE GENOMIC DNA]</scope>
    <source>
        <strain evidence="7 8">DSM 45037</strain>
    </source>
</reference>
<accession>A0ABT1H4Y7</accession>
<dbReference type="Pfam" id="PF01266">
    <property type="entry name" value="DAO"/>
    <property type="match status" value="1"/>
</dbReference>
<dbReference type="PANTHER" id="PTHR13847">
    <property type="entry name" value="SARCOSINE DEHYDROGENASE-RELATED"/>
    <property type="match status" value="1"/>
</dbReference>
<dbReference type="InterPro" id="IPR017941">
    <property type="entry name" value="Rieske_2Fe-2S"/>
</dbReference>
<protein>
    <submittedName>
        <fullName evidence="7">Glycine/D-amino acid oxidase (Deaminating)</fullName>
    </submittedName>
</protein>
<dbReference type="Proteomes" id="UP001205740">
    <property type="component" value="Unassembled WGS sequence"/>
</dbReference>
<dbReference type="InterPro" id="IPR005805">
    <property type="entry name" value="Rieske_Fe-S_prot_C"/>
</dbReference>
<evidence type="ECO:0000256" key="1">
    <source>
        <dbReference type="ARBA" id="ARBA00022714"/>
    </source>
</evidence>
<evidence type="ECO:0000256" key="4">
    <source>
        <dbReference type="ARBA" id="ARBA00023014"/>
    </source>
</evidence>
<dbReference type="PRINTS" id="PR00162">
    <property type="entry name" value="RIESKE"/>
</dbReference>
<evidence type="ECO:0000259" key="6">
    <source>
        <dbReference type="PROSITE" id="PS51296"/>
    </source>
</evidence>
<dbReference type="InterPro" id="IPR036188">
    <property type="entry name" value="FAD/NAD-bd_sf"/>
</dbReference>
<evidence type="ECO:0000256" key="5">
    <source>
        <dbReference type="ARBA" id="ARBA00023157"/>
    </source>
</evidence>
<dbReference type="InterPro" id="IPR036922">
    <property type="entry name" value="Rieske_2Fe-2S_sf"/>
</dbReference>
<dbReference type="SUPFAM" id="SSF50022">
    <property type="entry name" value="ISP domain"/>
    <property type="match status" value="1"/>
</dbReference>
<sequence>MTSLWLENRSRPATPVQVADLDGSRFDHVVVGAGITGMVTAVLLARAGASVAVLEARHLGAVTTGHTTGKVSLLQGTRLSTIARRHDRDVVAAYVDANREGMEWLLRFCADRDLSVDRETALTYATDEDSADTIVAEHRAARAAGLATEIVADTDLPFDVAAAVALPDQAQFDPMPVLDALADDLREHGGVLMEGVRVRGTGSPLPGLPGVLPRGDVTIRTDHGRVRAATMTLATGMPTLDRGAHFARLTAQRSYGAVFSLDEERIPRSMSLAAGSPSVSLRYAWRPSPHGSERVLLVGGFGHETGRASSERSHTDELIRWTRATFPGAEMQNLWSAQDYSSVDELPVVGPVVPGDDRILVATGFAKWGMTNGVAAALACSGRILGGNHPWARVYRAWRPSQVTSVASAAQMNAQVARHMVTGWATAVTRSADRTPSADGDATVGRSGVRPVGRCRVDGAEKSVTPVCTHLGGILHWNDSEQSWDCPLHGSRFAPDGEVLEGPATRHLP</sequence>
<dbReference type="PANTHER" id="PTHR13847:SF274">
    <property type="entry name" value="RIESKE 2FE-2S IRON-SULFUR PROTEIN YHFW-RELATED"/>
    <property type="match status" value="1"/>
</dbReference>
<comment type="caution">
    <text evidence="7">The sequence shown here is derived from an EMBL/GenBank/DDBJ whole genome shotgun (WGS) entry which is preliminary data.</text>
</comment>
<keyword evidence="8" id="KW-1185">Reference proteome</keyword>
<feature type="domain" description="Rieske" evidence="6">
    <location>
        <begin position="434"/>
        <end position="509"/>
    </location>
</feature>
<dbReference type="Gene3D" id="2.102.10.10">
    <property type="entry name" value="Rieske [2Fe-2S] iron-sulphur domain"/>
    <property type="match status" value="1"/>
</dbReference>
<dbReference type="Gene3D" id="3.50.50.60">
    <property type="entry name" value="FAD/NAD(P)-binding domain"/>
    <property type="match status" value="1"/>
</dbReference>
<organism evidence="7 8">
    <name type="scientific">Williamsia serinedens</name>
    <dbReference type="NCBI Taxonomy" id="391736"/>
    <lineage>
        <taxon>Bacteria</taxon>
        <taxon>Bacillati</taxon>
        <taxon>Actinomycetota</taxon>
        <taxon>Actinomycetes</taxon>
        <taxon>Mycobacteriales</taxon>
        <taxon>Nocardiaceae</taxon>
        <taxon>Williamsia</taxon>
    </lineage>
</organism>
<dbReference type="Gene3D" id="3.30.9.10">
    <property type="entry name" value="D-Amino Acid Oxidase, subunit A, domain 2"/>
    <property type="match status" value="1"/>
</dbReference>
<dbReference type="SUPFAM" id="SSF51905">
    <property type="entry name" value="FAD/NAD(P)-binding domain"/>
    <property type="match status" value="1"/>
</dbReference>
<keyword evidence="5" id="KW-1015">Disulfide bond</keyword>
<keyword evidence="1" id="KW-0001">2Fe-2S</keyword>
<keyword evidence="4" id="KW-0411">Iron-sulfur</keyword>
<proteinExistence type="predicted"/>
<dbReference type="Pfam" id="PF00355">
    <property type="entry name" value="Rieske"/>
    <property type="match status" value="1"/>
</dbReference>
<dbReference type="RefSeq" id="WP_253655861.1">
    <property type="nucleotide sequence ID" value="NZ_BAAAOE010000005.1"/>
</dbReference>
<dbReference type="InterPro" id="IPR006076">
    <property type="entry name" value="FAD-dep_OxRdtase"/>
</dbReference>
<keyword evidence="2" id="KW-0479">Metal-binding</keyword>
<name>A0ABT1H4Y7_9NOCA</name>
<evidence type="ECO:0000313" key="8">
    <source>
        <dbReference type="Proteomes" id="UP001205740"/>
    </source>
</evidence>
<gene>
    <name evidence="7" type="ORF">LX12_003508</name>
</gene>
<evidence type="ECO:0000256" key="2">
    <source>
        <dbReference type="ARBA" id="ARBA00022723"/>
    </source>
</evidence>
<keyword evidence="3" id="KW-0408">Iron</keyword>
<evidence type="ECO:0000313" key="7">
    <source>
        <dbReference type="EMBL" id="MCP2162304.1"/>
    </source>
</evidence>
<evidence type="ECO:0000256" key="3">
    <source>
        <dbReference type="ARBA" id="ARBA00023004"/>
    </source>
</evidence>
<dbReference type="EMBL" id="JAMTCG010000006">
    <property type="protein sequence ID" value="MCP2162304.1"/>
    <property type="molecule type" value="Genomic_DNA"/>
</dbReference>